<sequence length="252" mass="29246">MYTCIVCGKRIDTPSKVAKCFDCALAPRMKQDAEEDRKRAEAIRRQERMVTESIRKELEYKVITLDTYSRSFPSKPPVRYLQEASIGRWSRSGKTDAATYAHLDGLGSFELPREADYYAASAKKADLRPIGFVTKYRIRELDDGSFSVTLGITFGIAVERVRAMAAELARGDKPRMMEEERRHEEERRRKRIQRETTARLVAEQAVRLKQNHRSDNCWRCRKYITTRTHLICYRCKWIQCECGACGCNYGGY</sequence>
<organism evidence="2 3">
    <name type="scientific">Paenibacillus flagellatus</name>
    <dbReference type="NCBI Taxonomy" id="2211139"/>
    <lineage>
        <taxon>Bacteria</taxon>
        <taxon>Bacillati</taxon>
        <taxon>Bacillota</taxon>
        <taxon>Bacilli</taxon>
        <taxon>Bacillales</taxon>
        <taxon>Paenibacillaceae</taxon>
        <taxon>Paenibacillus</taxon>
    </lineage>
</organism>
<gene>
    <name evidence="2" type="ORF">DLM86_10305</name>
</gene>
<dbReference type="RefSeq" id="WP_110839926.1">
    <property type="nucleotide sequence ID" value="NZ_QJVJ01000004.1"/>
</dbReference>
<accession>A0A2V5K7X4</accession>
<comment type="caution">
    <text evidence="2">The sequence shown here is derived from an EMBL/GenBank/DDBJ whole genome shotgun (WGS) entry which is preliminary data.</text>
</comment>
<evidence type="ECO:0000313" key="3">
    <source>
        <dbReference type="Proteomes" id="UP000247476"/>
    </source>
</evidence>
<dbReference type="EMBL" id="QJVJ01000004">
    <property type="protein sequence ID" value="PYI54932.1"/>
    <property type="molecule type" value="Genomic_DNA"/>
</dbReference>
<dbReference type="Proteomes" id="UP000247476">
    <property type="component" value="Unassembled WGS sequence"/>
</dbReference>
<evidence type="ECO:0000313" key="2">
    <source>
        <dbReference type="EMBL" id="PYI54932.1"/>
    </source>
</evidence>
<name>A0A2V5K7X4_9BACL</name>
<dbReference type="AlphaFoldDB" id="A0A2V5K7X4"/>
<proteinExistence type="predicted"/>
<reference evidence="2 3" key="1">
    <citation type="submission" date="2018-05" db="EMBL/GenBank/DDBJ databases">
        <title>Paenibacillus flagellatus sp. nov., isolated from selenium mineral soil.</title>
        <authorList>
            <person name="Dai X."/>
        </authorList>
    </citation>
    <scope>NUCLEOTIDE SEQUENCE [LARGE SCALE GENOMIC DNA]</scope>
    <source>
        <strain evidence="2 3">DXL2</strain>
    </source>
</reference>
<feature type="region of interest" description="Disordered" evidence="1">
    <location>
        <begin position="174"/>
        <end position="193"/>
    </location>
</feature>
<evidence type="ECO:0000256" key="1">
    <source>
        <dbReference type="SAM" id="MobiDB-lite"/>
    </source>
</evidence>
<dbReference type="OrthoDB" id="9812708at2"/>
<keyword evidence="3" id="KW-1185">Reference proteome</keyword>
<protein>
    <submittedName>
        <fullName evidence="2">Uncharacterized protein</fullName>
    </submittedName>
</protein>